<accession>A0A8X7CBL1</accession>
<evidence type="ECO:0000313" key="3">
    <source>
        <dbReference type="EMBL" id="GFY65419.1"/>
    </source>
</evidence>
<feature type="transmembrane region" description="Helical" evidence="2">
    <location>
        <begin position="47"/>
        <end position="66"/>
    </location>
</feature>
<comment type="caution">
    <text evidence="3">The sequence shown here is derived from an EMBL/GenBank/DDBJ whole genome shotgun (WGS) entry which is preliminary data.</text>
</comment>
<gene>
    <name evidence="3" type="primary">COM42_05905</name>
    <name evidence="3" type="ORF">TNIN_39201</name>
</gene>
<protein>
    <submittedName>
        <fullName evidence="3">Uncharacterized protein</fullName>
    </submittedName>
</protein>
<dbReference type="AlphaFoldDB" id="A0A8X7CBL1"/>
<keyword evidence="2" id="KW-0472">Membrane</keyword>
<evidence type="ECO:0000256" key="1">
    <source>
        <dbReference type="SAM" id="MobiDB-lite"/>
    </source>
</evidence>
<name>A0A8X7CBL1_9ARAC</name>
<feature type="transmembrane region" description="Helical" evidence="2">
    <location>
        <begin position="6"/>
        <end position="26"/>
    </location>
</feature>
<keyword evidence="2" id="KW-1133">Transmembrane helix</keyword>
<evidence type="ECO:0000256" key="2">
    <source>
        <dbReference type="SAM" id="Phobius"/>
    </source>
</evidence>
<keyword evidence="2" id="KW-0812">Transmembrane</keyword>
<reference evidence="3" key="1">
    <citation type="submission" date="2020-08" db="EMBL/GenBank/DDBJ databases">
        <title>Multicomponent nature underlies the extraordinary mechanical properties of spider dragline silk.</title>
        <authorList>
            <person name="Kono N."/>
            <person name="Nakamura H."/>
            <person name="Mori M."/>
            <person name="Yoshida Y."/>
            <person name="Ohtoshi R."/>
            <person name="Malay A.D."/>
            <person name="Moran D.A.P."/>
            <person name="Tomita M."/>
            <person name="Numata K."/>
            <person name="Arakawa K."/>
        </authorList>
    </citation>
    <scope>NUCLEOTIDE SEQUENCE</scope>
</reference>
<feature type="compositionally biased region" description="Low complexity" evidence="1">
    <location>
        <begin position="99"/>
        <end position="119"/>
    </location>
</feature>
<organism evidence="3 4">
    <name type="scientific">Trichonephila inaurata madagascariensis</name>
    <dbReference type="NCBI Taxonomy" id="2747483"/>
    <lineage>
        <taxon>Eukaryota</taxon>
        <taxon>Metazoa</taxon>
        <taxon>Ecdysozoa</taxon>
        <taxon>Arthropoda</taxon>
        <taxon>Chelicerata</taxon>
        <taxon>Arachnida</taxon>
        <taxon>Araneae</taxon>
        <taxon>Araneomorphae</taxon>
        <taxon>Entelegynae</taxon>
        <taxon>Araneoidea</taxon>
        <taxon>Nephilidae</taxon>
        <taxon>Trichonephila</taxon>
        <taxon>Trichonephila inaurata</taxon>
    </lineage>
</organism>
<dbReference type="Proteomes" id="UP000886998">
    <property type="component" value="Unassembled WGS sequence"/>
</dbReference>
<sequence length="204" mass="23595">MYLYAFSIMLMFLSNGFWYAVEFCSFKNALYRLFQYCKWYYENREDLGYGISIRILVAFLTPHFLYKLFLSTGWKSFLKEKIVQILKFIITRRKKGNESSNSSKPSGSSYSDKNNYSNNSEHHAQDAKRKVGIIIGKTRICDTPDAKLFRPIINAFPVAEILMIISVLNNKDTPTAIECSILLPRIAKLNMEEITEIGNPNNNQ</sequence>
<dbReference type="EMBL" id="BMAV01015538">
    <property type="protein sequence ID" value="GFY65419.1"/>
    <property type="molecule type" value="Genomic_DNA"/>
</dbReference>
<feature type="region of interest" description="Disordered" evidence="1">
    <location>
        <begin position="96"/>
        <end position="124"/>
    </location>
</feature>
<proteinExistence type="predicted"/>
<keyword evidence="4" id="KW-1185">Reference proteome</keyword>
<evidence type="ECO:0000313" key="4">
    <source>
        <dbReference type="Proteomes" id="UP000886998"/>
    </source>
</evidence>